<gene>
    <name evidence="8" type="ORF">SSOG_07445</name>
</gene>
<dbReference type="EMBL" id="GG657754">
    <property type="protein sequence ID" value="EFL27731.1"/>
    <property type="molecule type" value="Genomic_DNA"/>
</dbReference>
<evidence type="ECO:0000256" key="3">
    <source>
        <dbReference type="ARBA" id="ARBA00022989"/>
    </source>
</evidence>
<dbReference type="HOGENOM" id="CLU_2248588_0_0_11"/>
<reference evidence="8 9" key="1">
    <citation type="submission" date="2009-02" db="EMBL/GenBank/DDBJ databases">
        <title>Annotation of Streptomyces hygroscopicus strain ATCC 53653.</title>
        <authorList>
            <consortium name="The Broad Institute Genome Sequencing Platform"/>
            <consortium name="Broad Institute Microbial Sequencing Center"/>
            <person name="Fischbach M."/>
            <person name="Godfrey P."/>
            <person name="Ward D."/>
            <person name="Young S."/>
            <person name="Zeng Q."/>
            <person name="Koehrsen M."/>
            <person name="Alvarado L."/>
            <person name="Berlin A.M."/>
            <person name="Bochicchio J."/>
            <person name="Borenstein D."/>
            <person name="Chapman S.B."/>
            <person name="Chen Z."/>
            <person name="Engels R."/>
            <person name="Freedman E."/>
            <person name="Gellesch M."/>
            <person name="Goldberg J."/>
            <person name="Griggs A."/>
            <person name="Gujja S."/>
            <person name="Heilman E.R."/>
            <person name="Heiman D.I."/>
            <person name="Hepburn T.A."/>
            <person name="Howarth C."/>
            <person name="Jen D."/>
            <person name="Larson L."/>
            <person name="Lewis B."/>
            <person name="Mehta T."/>
            <person name="Park D."/>
            <person name="Pearson M."/>
            <person name="Richards J."/>
            <person name="Roberts A."/>
            <person name="Saif S."/>
            <person name="Shea T.D."/>
            <person name="Shenoy N."/>
            <person name="Sisk P."/>
            <person name="Stolte C."/>
            <person name="Sykes S.N."/>
            <person name="Thomson T."/>
            <person name="Walk T."/>
            <person name="White J."/>
            <person name="Yandava C."/>
            <person name="Straight P."/>
            <person name="Clardy J."/>
            <person name="Hung D."/>
            <person name="Kolter R."/>
            <person name="Mekalanos J."/>
            <person name="Walker S."/>
            <person name="Walsh C.T."/>
            <person name="Wieland-Brown L.C."/>
            <person name="Haas B."/>
            <person name="Nusbaum C."/>
            <person name="Birren B."/>
        </authorList>
    </citation>
    <scope>NUCLEOTIDE SEQUENCE [LARGE SCALE GENOMIC DNA]</scope>
    <source>
        <strain evidence="8 9">ATCC 53653</strain>
    </source>
</reference>
<dbReference type="GO" id="GO:0012505">
    <property type="term" value="C:endomembrane system"/>
    <property type="evidence" value="ECO:0007669"/>
    <property type="project" value="UniProtKB-SubCell"/>
</dbReference>
<keyword evidence="4 6" id="KW-0472">Membrane</keyword>
<accession>D9WKP1</accession>
<keyword evidence="3 6" id="KW-1133">Transmembrane helix</keyword>
<feature type="transmembrane region" description="Helical" evidence="6">
    <location>
        <begin position="53"/>
        <end position="71"/>
    </location>
</feature>
<dbReference type="STRING" id="457427.SSOG_07445"/>
<name>D9WKP1_9ACTN</name>
<protein>
    <recommendedName>
        <fullName evidence="7">DUF202 domain-containing protein</fullName>
    </recommendedName>
</protein>
<organism evidence="8 9">
    <name type="scientific">Streptomyces himastatinicus ATCC 53653</name>
    <dbReference type="NCBI Taxonomy" id="457427"/>
    <lineage>
        <taxon>Bacteria</taxon>
        <taxon>Bacillati</taxon>
        <taxon>Actinomycetota</taxon>
        <taxon>Actinomycetes</taxon>
        <taxon>Kitasatosporales</taxon>
        <taxon>Streptomycetaceae</taxon>
        <taxon>Streptomyces</taxon>
        <taxon>Streptomyces violaceusniger group</taxon>
    </lineage>
</organism>
<dbReference type="OrthoDB" id="9975636at2"/>
<evidence type="ECO:0000256" key="1">
    <source>
        <dbReference type="ARBA" id="ARBA00004127"/>
    </source>
</evidence>
<keyword evidence="9" id="KW-1185">Reference proteome</keyword>
<feature type="compositionally biased region" description="Polar residues" evidence="5">
    <location>
        <begin position="1"/>
        <end position="10"/>
    </location>
</feature>
<evidence type="ECO:0000256" key="5">
    <source>
        <dbReference type="SAM" id="MobiDB-lite"/>
    </source>
</evidence>
<feature type="transmembrane region" description="Helical" evidence="6">
    <location>
        <begin position="83"/>
        <end position="103"/>
    </location>
</feature>
<feature type="domain" description="DUF202" evidence="7">
    <location>
        <begin position="18"/>
        <end position="72"/>
    </location>
</feature>
<sequence length="104" mass="10662">MTTWRPSGTTPHPAGPRDPGLQAERTALARRRTALSALVAATLTLRFGLTHDAPLVTTAGACLMATAALTLRSSGIGRHRLRAVASCATVAGLVVTAQAALLAH</sequence>
<proteinExistence type="predicted"/>
<dbReference type="InterPro" id="IPR003807">
    <property type="entry name" value="DUF202"/>
</dbReference>
<feature type="region of interest" description="Disordered" evidence="5">
    <location>
        <begin position="1"/>
        <end position="20"/>
    </location>
</feature>
<evidence type="ECO:0000259" key="7">
    <source>
        <dbReference type="Pfam" id="PF02656"/>
    </source>
</evidence>
<evidence type="ECO:0000256" key="4">
    <source>
        <dbReference type="ARBA" id="ARBA00023136"/>
    </source>
</evidence>
<evidence type="ECO:0000313" key="8">
    <source>
        <dbReference type="EMBL" id="EFL27731.1"/>
    </source>
</evidence>
<comment type="subcellular location">
    <subcellularLocation>
        <location evidence="1">Endomembrane system</location>
        <topology evidence="1">Multi-pass membrane protein</topology>
    </subcellularLocation>
</comment>
<dbReference type="Pfam" id="PF02656">
    <property type="entry name" value="DUF202"/>
    <property type="match status" value="1"/>
</dbReference>
<dbReference type="Proteomes" id="UP000003963">
    <property type="component" value="Unassembled WGS sequence"/>
</dbReference>
<dbReference type="AlphaFoldDB" id="D9WKP1"/>
<keyword evidence="2 6" id="KW-0812">Transmembrane</keyword>
<dbReference type="RefSeq" id="WP_009719529.1">
    <property type="nucleotide sequence ID" value="NZ_GG657754.1"/>
</dbReference>
<evidence type="ECO:0000313" key="9">
    <source>
        <dbReference type="Proteomes" id="UP000003963"/>
    </source>
</evidence>
<evidence type="ECO:0000256" key="2">
    <source>
        <dbReference type="ARBA" id="ARBA00022692"/>
    </source>
</evidence>
<evidence type="ECO:0000256" key="6">
    <source>
        <dbReference type="SAM" id="Phobius"/>
    </source>
</evidence>